<proteinExistence type="predicted"/>
<evidence type="ECO:0000313" key="1">
    <source>
        <dbReference type="EMBL" id="CAB4170726.1"/>
    </source>
</evidence>
<accession>A0A6J7XF86</accession>
<sequence>MQIQEAIKNIREKKLEQMKENFNSAITSKAVEKLEEKKIEIAKNYFGQK</sequence>
<protein>
    <submittedName>
        <fullName evidence="7">Uncharacterized protein</fullName>
    </submittedName>
</protein>
<dbReference type="EMBL" id="LR797157">
    <property type="protein sequence ID" value="CAB4189659.1"/>
    <property type="molecule type" value="Genomic_DNA"/>
</dbReference>
<evidence type="ECO:0000313" key="5">
    <source>
        <dbReference type="EMBL" id="CAB4211252.1"/>
    </source>
</evidence>
<gene>
    <name evidence="3" type="ORF">UFOVP1065_39</name>
    <name evidence="4" type="ORF">UFOVP1198_8</name>
    <name evidence="5" type="ORF">UFOVP1418_233</name>
    <name evidence="7" type="ORF">UFOVP1524_150</name>
    <name evidence="6" type="ORF">UFOVP1651_150</name>
    <name evidence="1" type="ORF">UFOVP908_128</name>
    <name evidence="2" type="ORF">UFOVP990_8</name>
</gene>
<dbReference type="EMBL" id="LR796860">
    <property type="protein sequence ID" value="CAB4170726.1"/>
    <property type="molecule type" value="Genomic_DNA"/>
</dbReference>
<evidence type="ECO:0000313" key="6">
    <source>
        <dbReference type="EMBL" id="CAB4222770.1"/>
    </source>
</evidence>
<name>A0A6J7XF86_9CAUD</name>
<dbReference type="EMBL" id="LR797021">
    <property type="protein sequence ID" value="CAB4181547.1"/>
    <property type="molecule type" value="Genomic_DNA"/>
</dbReference>
<dbReference type="EMBL" id="LR797518">
    <property type="protein sequence ID" value="CAB4222770.1"/>
    <property type="molecule type" value="Genomic_DNA"/>
</dbReference>
<reference evidence="7" key="1">
    <citation type="submission" date="2020-05" db="EMBL/GenBank/DDBJ databases">
        <authorList>
            <person name="Chiriac C."/>
            <person name="Salcher M."/>
            <person name="Ghai R."/>
            <person name="Kavagutti S V."/>
        </authorList>
    </citation>
    <scope>NUCLEOTIDE SEQUENCE</scope>
</reference>
<evidence type="ECO:0000313" key="2">
    <source>
        <dbReference type="EMBL" id="CAB4176138.1"/>
    </source>
</evidence>
<evidence type="ECO:0000313" key="7">
    <source>
        <dbReference type="EMBL" id="CAB5227772.1"/>
    </source>
</evidence>
<evidence type="ECO:0000313" key="4">
    <source>
        <dbReference type="EMBL" id="CAB4189659.1"/>
    </source>
</evidence>
<dbReference type="EMBL" id="LR796945">
    <property type="protein sequence ID" value="CAB4176138.1"/>
    <property type="molecule type" value="Genomic_DNA"/>
</dbReference>
<dbReference type="EMBL" id="LR797369">
    <property type="protein sequence ID" value="CAB4211252.1"/>
    <property type="molecule type" value="Genomic_DNA"/>
</dbReference>
<organism evidence="7">
    <name type="scientific">uncultured Caudovirales phage</name>
    <dbReference type="NCBI Taxonomy" id="2100421"/>
    <lineage>
        <taxon>Viruses</taxon>
        <taxon>Duplodnaviria</taxon>
        <taxon>Heunggongvirae</taxon>
        <taxon>Uroviricota</taxon>
        <taxon>Caudoviricetes</taxon>
        <taxon>Peduoviridae</taxon>
        <taxon>Maltschvirus</taxon>
        <taxon>Maltschvirus maltsch</taxon>
    </lineage>
</organism>
<evidence type="ECO:0000313" key="3">
    <source>
        <dbReference type="EMBL" id="CAB4181547.1"/>
    </source>
</evidence>
<dbReference type="EMBL" id="LR798378">
    <property type="protein sequence ID" value="CAB5227772.1"/>
    <property type="molecule type" value="Genomic_DNA"/>
</dbReference>